<dbReference type="RefSeq" id="WP_143526995.1">
    <property type="nucleotide sequence ID" value="NZ_AP019791.1"/>
</dbReference>
<evidence type="ECO:0000313" key="2">
    <source>
        <dbReference type="Proteomes" id="UP000318065"/>
    </source>
</evidence>
<sequence>MAPRTGVALLRSEPAGTLPLRAAGVASFVAELSWRAGEAPRGPLLPAVPGLPEGVCLRFEEAGRGEGVRLLRGEVRALERRTLGEGLETVLRAVMEAAALSGALAEVEVVRGEPPREADARTLRRLSRDLLAAGFCAREVPYCWSAVPAGAASWVGTGERGDLAAFLRRHPRWEVL</sequence>
<evidence type="ECO:0000313" key="1">
    <source>
        <dbReference type="EMBL" id="BBL78905.1"/>
    </source>
</evidence>
<keyword evidence="2" id="KW-1185">Reference proteome</keyword>
<gene>
    <name evidence="1" type="ORF">RxyAA322_07590</name>
</gene>
<name>A0A510HI14_9ACTN</name>
<dbReference type="AlphaFoldDB" id="A0A510HI14"/>
<protein>
    <submittedName>
        <fullName evidence="1">Uncharacterized protein</fullName>
    </submittedName>
</protein>
<organism evidence="1 2">
    <name type="scientific">Rubrobacter xylanophilus</name>
    <dbReference type="NCBI Taxonomy" id="49319"/>
    <lineage>
        <taxon>Bacteria</taxon>
        <taxon>Bacillati</taxon>
        <taxon>Actinomycetota</taxon>
        <taxon>Rubrobacteria</taxon>
        <taxon>Rubrobacterales</taxon>
        <taxon>Rubrobacteraceae</taxon>
        <taxon>Rubrobacter</taxon>
    </lineage>
</organism>
<proteinExistence type="predicted"/>
<dbReference type="EMBL" id="AP019791">
    <property type="protein sequence ID" value="BBL78905.1"/>
    <property type="molecule type" value="Genomic_DNA"/>
</dbReference>
<accession>A0A510HI14</accession>
<dbReference type="Proteomes" id="UP000318065">
    <property type="component" value="Chromosome"/>
</dbReference>
<dbReference type="OrthoDB" id="9920855at2"/>
<reference evidence="1" key="1">
    <citation type="journal article" date="2019" name="Microbiol. Resour. Announc.">
        <title>Complete Genome Sequence of Rubrobacter xylanophilus Strain AA3-22, Isolated from Arima Onsen in Japan.</title>
        <authorList>
            <person name="Tomariguchi N."/>
            <person name="Miyazaki K."/>
        </authorList>
    </citation>
    <scope>NUCLEOTIDE SEQUENCE [LARGE SCALE GENOMIC DNA]</scope>
    <source>
        <strain evidence="1">AA3-22</strain>
    </source>
</reference>